<sequence length="458" mass="50523">MQSDTIAAISTGMTNAGIGKVRLSGDDAVTIVDRIYRSPGGRKRLSDVSTHTIHYGYIYDGDCLIDEVMVLIMRGPNSYTREDVVEIDCHGGVVVMKKLLETVLKYGARLAEPGEFTKRAFLNGRIDLSQAEAVIDVINAKSDMALESSLNQLRGSVKKRIEKLRKGIIGNIAFIEAALDDPEHIQAEGFGDELAVQVRGYMAELQKMLDSADNGRLVKEGIKTVILGKPNAGKSSLMNVLLGENRAIVTEIAGTTRDTLEEHVSIHGIPLNIIDTAGIRQTEDVVEKIGVRKAIDFAEEADLIIYVVDSSTEMDQNDDDIIRMIQSKKVIVLMNKSDLRPVVSRSDIEKQLQAPIIEISAREETGLDIFEDTLKDMFFAGDIHYNDELCITNVRHKAAIAAALESLKMVMHSIEDGMPEDFFSIDLMDAYEQLGHIIGEAVEDDLVDTIFSDFCMGK</sequence>
<feature type="binding site" evidence="10">
    <location>
        <position position="86"/>
    </location>
    <ligand>
        <name>(6S)-5-formyl-5,6,7,8-tetrahydrofolate</name>
        <dbReference type="ChEBI" id="CHEBI:57457"/>
    </ligand>
</feature>
<protein>
    <recommendedName>
        <fullName evidence="10">tRNA modification GTPase MnmE</fullName>
        <ecNumber evidence="10">3.6.-.-</ecNumber>
    </recommendedName>
</protein>
<dbReference type="InterPro" id="IPR004520">
    <property type="entry name" value="GTPase_MnmE"/>
</dbReference>
<dbReference type="SUPFAM" id="SSF52540">
    <property type="entry name" value="P-loop containing nucleoside triphosphate hydrolases"/>
    <property type="match status" value="1"/>
</dbReference>
<comment type="function">
    <text evidence="10">Exhibits a very high intrinsic GTPase hydrolysis rate. Involved in the addition of a carboxymethylaminomethyl (cmnm) group at the wobble position (U34) of certain tRNAs, forming tRNA-cmnm(5)s(2)U34.</text>
</comment>
<dbReference type="SMART" id="SM00173">
    <property type="entry name" value="RAS"/>
    <property type="match status" value="1"/>
</dbReference>
<dbReference type="GO" id="GO:0003924">
    <property type="term" value="F:GTPase activity"/>
    <property type="evidence" value="ECO:0007669"/>
    <property type="project" value="UniProtKB-UniRule"/>
</dbReference>
<accession>A0A3E2XPB3</accession>
<name>A0A3E2XPB3_9FIRM</name>
<dbReference type="GO" id="GO:0030488">
    <property type="term" value="P:tRNA methylation"/>
    <property type="evidence" value="ECO:0007669"/>
    <property type="project" value="TreeGrafter"/>
</dbReference>
<dbReference type="CDD" id="cd14858">
    <property type="entry name" value="TrmE_N"/>
    <property type="match status" value="1"/>
</dbReference>
<dbReference type="InterPro" id="IPR006073">
    <property type="entry name" value="GTP-bd"/>
</dbReference>
<evidence type="ECO:0000256" key="3">
    <source>
        <dbReference type="ARBA" id="ARBA00022694"/>
    </source>
</evidence>
<keyword evidence="3 10" id="KW-0819">tRNA processing</keyword>
<dbReference type="InterPro" id="IPR027417">
    <property type="entry name" value="P-loop_NTPase"/>
</dbReference>
<dbReference type="EC" id="3.6.-.-" evidence="10"/>
<dbReference type="PRINTS" id="PR00326">
    <property type="entry name" value="GTP1OBG"/>
</dbReference>
<dbReference type="PANTHER" id="PTHR42714">
    <property type="entry name" value="TRNA MODIFICATION GTPASE GTPBP3"/>
    <property type="match status" value="1"/>
</dbReference>
<evidence type="ECO:0000256" key="5">
    <source>
        <dbReference type="ARBA" id="ARBA00022741"/>
    </source>
</evidence>
<evidence type="ECO:0000259" key="12">
    <source>
        <dbReference type="PROSITE" id="PS51709"/>
    </source>
</evidence>
<dbReference type="InterPro" id="IPR031168">
    <property type="entry name" value="G_TrmE"/>
</dbReference>
<gene>
    <name evidence="10 13" type="primary">mnmE</name>
    <name evidence="10" type="synonym">trmE</name>
    <name evidence="13" type="ORF">DW747_07565</name>
</gene>
<feature type="binding site" evidence="10">
    <location>
        <position position="235"/>
    </location>
    <ligand>
        <name>Mg(2+)</name>
        <dbReference type="ChEBI" id="CHEBI:18420"/>
    </ligand>
</feature>
<dbReference type="FunFam" id="3.30.1360.120:FF:000003">
    <property type="entry name" value="tRNA modification GTPase MnmE"/>
    <property type="match status" value="1"/>
</dbReference>
<dbReference type="InterPro" id="IPR027368">
    <property type="entry name" value="MnmE_dom2"/>
</dbReference>
<evidence type="ECO:0000256" key="7">
    <source>
        <dbReference type="ARBA" id="ARBA00022842"/>
    </source>
</evidence>
<comment type="subunit">
    <text evidence="10">Homodimer. Heterotetramer of two MnmE and two MnmG subunits.</text>
</comment>
<feature type="binding site" evidence="10">
    <location>
        <begin position="250"/>
        <end position="256"/>
    </location>
    <ligand>
        <name>GTP</name>
        <dbReference type="ChEBI" id="CHEBI:37565"/>
    </ligand>
</feature>
<dbReference type="RefSeq" id="WP_117539781.1">
    <property type="nucleotide sequence ID" value="NZ_JAJCNA010000019.1"/>
</dbReference>
<keyword evidence="2 10" id="KW-0963">Cytoplasm</keyword>
<dbReference type="CDD" id="cd04164">
    <property type="entry name" value="trmE"/>
    <property type="match status" value="1"/>
</dbReference>
<organism evidence="13 14">
    <name type="scientific">Coprococcus catus</name>
    <dbReference type="NCBI Taxonomy" id="116085"/>
    <lineage>
        <taxon>Bacteria</taxon>
        <taxon>Bacillati</taxon>
        <taxon>Bacillota</taxon>
        <taxon>Clostridia</taxon>
        <taxon>Lachnospirales</taxon>
        <taxon>Lachnospiraceae</taxon>
        <taxon>Coprococcus</taxon>
    </lineage>
</organism>
<evidence type="ECO:0000256" key="6">
    <source>
        <dbReference type="ARBA" id="ARBA00022801"/>
    </source>
</evidence>
<evidence type="ECO:0000256" key="9">
    <source>
        <dbReference type="ARBA" id="ARBA00023134"/>
    </source>
</evidence>
<keyword evidence="7 10" id="KW-0460">Magnesium</keyword>
<dbReference type="Gene3D" id="1.20.120.430">
    <property type="entry name" value="tRNA modification GTPase MnmE domain 2"/>
    <property type="match status" value="1"/>
</dbReference>
<dbReference type="GO" id="GO:0042802">
    <property type="term" value="F:identical protein binding"/>
    <property type="evidence" value="ECO:0007669"/>
    <property type="project" value="UniProtKB-ARBA"/>
</dbReference>
<dbReference type="InterPro" id="IPR018948">
    <property type="entry name" value="GTP-bd_TrmE_N"/>
</dbReference>
<evidence type="ECO:0000256" key="11">
    <source>
        <dbReference type="RuleBase" id="RU003313"/>
    </source>
</evidence>
<comment type="caution">
    <text evidence="13">The sequence shown here is derived from an EMBL/GenBank/DDBJ whole genome shotgun (WGS) entry which is preliminary data.</text>
</comment>
<keyword evidence="14" id="KW-1185">Reference proteome</keyword>
<dbReference type="OrthoDB" id="9805918at2"/>
<feature type="binding site" evidence="10">
    <location>
        <position position="458"/>
    </location>
    <ligand>
        <name>(6S)-5-formyl-5,6,7,8-tetrahydrofolate</name>
        <dbReference type="ChEBI" id="CHEBI:57457"/>
    </ligand>
</feature>
<dbReference type="NCBIfam" id="TIGR00231">
    <property type="entry name" value="small_GTP"/>
    <property type="match status" value="1"/>
</dbReference>
<dbReference type="Pfam" id="PF10396">
    <property type="entry name" value="TrmE_N"/>
    <property type="match status" value="1"/>
</dbReference>
<keyword evidence="5 10" id="KW-0547">Nucleotide-binding</keyword>
<dbReference type="AlphaFoldDB" id="A0A3E2XPB3"/>
<dbReference type="PROSITE" id="PS51709">
    <property type="entry name" value="G_TRME"/>
    <property type="match status" value="1"/>
</dbReference>
<evidence type="ECO:0000313" key="13">
    <source>
        <dbReference type="EMBL" id="RGC48009.1"/>
    </source>
</evidence>
<feature type="binding site" evidence="10">
    <location>
        <begin position="231"/>
        <end position="236"/>
    </location>
    <ligand>
        <name>GTP</name>
        <dbReference type="ChEBI" id="CHEBI:37565"/>
    </ligand>
</feature>
<dbReference type="FunFam" id="3.40.50.300:FF:000494">
    <property type="entry name" value="tRNA modification GTPase MnmE"/>
    <property type="match status" value="1"/>
</dbReference>
<comment type="similarity">
    <text evidence="1 10 11">Belongs to the TRAFAC class TrmE-Era-EngA-EngB-Septin-like GTPase superfamily. TrmE GTPase family.</text>
</comment>
<feature type="binding site" evidence="10">
    <location>
        <position position="250"/>
    </location>
    <ligand>
        <name>K(+)</name>
        <dbReference type="ChEBI" id="CHEBI:29103"/>
    </ligand>
</feature>
<comment type="caution">
    <text evidence="10">Lacks conserved residue(s) required for the propagation of feature annotation.</text>
</comment>
<keyword evidence="8 10" id="KW-0630">Potassium</keyword>
<feature type="binding site" evidence="10">
    <location>
        <position position="125"/>
    </location>
    <ligand>
        <name>(6S)-5-formyl-5,6,7,8-tetrahydrofolate</name>
        <dbReference type="ChEBI" id="CHEBI:57457"/>
    </ligand>
</feature>
<feature type="binding site" evidence="10">
    <location>
        <begin position="360"/>
        <end position="362"/>
    </location>
    <ligand>
        <name>GTP</name>
        <dbReference type="ChEBI" id="CHEBI:37565"/>
    </ligand>
</feature>
<feature type="binding site" evidence="10">
    <location>
        <position position="255"/>
    </location>
    <ligand>
        <name>K(+)</name>
        <dbReference type="ChEBI" id="CHEBI:29103"/>
    </ligand>
</feature>
<dbReference type="GO" id="GO:0005525">
    <property type="term" value="F:GTP binding"/>
    <property type="evidence" value="ECO:0007669"/>
    <property type="project" value="UniProtKB-UniRule"/>
</dbReference>
<evidence type="ECO:0000256" key="1">
    <source>
        <dbReference type="ARBA" id="ARBA00011043"/>
    </source>
</evidence>
<comment type="cofactor">
    <cofactor evidence="10">
        <name>K(+)</name>
        <dbReference type="ChEBI" id="CHEBI:29103"/>
    </cofactor>
    <text evidence="10">Binds 1 potassium ion per subunit.</text>
</comment>
<evidence type="ECO:0000256" key="8">
    <source>
        <dbReference type="ARBA" id="ARBA00022958"/>
    </source>
</evidence>
<dbReference type="GO" id="GO:0046872">
    <property type="term" value="F:metal ion binding"/>
    <property type="evidence" value="ECO:0007669"/>
    <property type="project" value="UniProtKB-KW"/>
</dbReference>
<dbReference type="Proteomes" id="UP000261231">
    <property type="component" value="Unassembled WGS sequence"/>
</dbReference>
<keyword evidence="9 10" id="KW-0342">GTP-binding</keyword>
<keyword evidence="6 10" id="KW-0378">Hydrolase</keyword>
<dbReference type="Pfam" id="PF01926">
    <property type="entry name" value="MMR_HSR1"/>
    <property type="match status" value="1"/>
</dbReference>
<dbReference type="NCBIfam" id="TIGR00450">
    <property type="entry name" value="mnmE_trmE_thdF"/>
    <property type="match status" value="1"/>
</dbReference>
<dbReference type="Pfam" id="PF12631">
    <property type="entry name" value="MnmE_helical"/>
    <property type="match status" value="1"/>
</dbReference>
<dbReference type="GO" id="GO:0002098">
    <property type="term" value="P:tRNA wobble uridine modification"/>
    <property type="evidence" value="ECO:0007669"/>
    <property type="project" value="TreeGrafter"/>
</dbReference>
<dbReference type="EMBL" id="QVFD01000005">
    <property type="protein sequence ID" value="RGC48009.1"/>
    <property type="molecule type" value="Genomic_DNA"/>
</dbReference>
<dbReference type="InterPro" id="IPR005225">
    <property type="entry name" value="Small_GTP-bd"/>
</dbReference>
<dbReference type="Gene3D" id="3.30.1360.120">
    <property type="entry name" value="Probable tRNA modification gtpase trme, domain 1"/>
    <property type="match status" value="1"/>
</dbReference>
<feature type="binding site" evidence="10">
    <location>
        <position position="252"/>
    </location>
    <ligand>
        <name>K(+)</name>
        <dbReference type="ChEBI" id="CHEBI:29103"/>
    </ligand>
</feature>
<comment type="subcellular location">
    <subcellularLocation>
        <location evidence="10">Cytoplasm</location>
    </subcellularLocation>
</comment>
<evidence type="ECO:0000256" key="10">
    <source>
        <dbReference type="HAMAP-Rule" id="MF_00379"/>
    </source>
</evidence>
<proteinExistence type="inferred from homology"/>
<dbReference type="InterPro" id="IPR025867">
    <property type="entry name" value="MnmE_helical"/>
</dbReference>
<dbReference type="InterPro" id="IPR027266">
    <property type="entry name" value="TrmE/GcvT-like"/>
</dbReference>
<evidence type="ECO:0000256" key="2">
    <source>
        <dbReference type="ARBA" id="ARBA00022490"/>
    </source>
</evidence>
<evidence type="ECO:0000313" key="14">
    <source>
        <dbReference type="Proteomes" id="UP000261231"/>
    </source>
</evidence>
<dbReference type="Gene3D" id="3.40.50.300">
    <property type="entry name" value="P-loop containing nucleotide triphosphate hydrolases"/>
    <property type="match status" value="1"/>
</dbReference>
<feature type="binding site" evidence="10">
    <location>
        <position position="22"/>
    </location>
    <ligand>
        <name>(6S)-5-formyl-5,6,7,8-tetrahydrofolate</name>
        <dbReference type="ChEBI" id="CHEBI:57457"/>
    </ligand>
</feature>
<dbReference type="GO" id="GO:0005829">
    <property type="term" value="C:cytosol"/>
    <property type="evidence" value="ECO:0007669"/>
    <property type="project" value="TreeGrafter"/>
</dbReference>
<dbReference type="PANTHER" id="PTHR42714:SF2">
    <property type="entry name" value="TRNA MODIFICATION GTPASE GTPBP3, MITOCHONDRIAL"/>
    <property type="match status" value="1"/>
</dbReference>
<evidence type="ECO:0000256" key="4">
    <source>
        <dbReference type="ARBA" id="ARBA00022723"/>
    </source>
</evidence>
<keyword evidence="4 10" id="KW-0479">Metal-binding</keyword>
<dbReference type="HAMAP" id="MF_00379">
    <property type="entry name" value="GTPase_MnmE"/>
    <property type="match status" value="1"/>
</dbReference>
<feature type="binding site" evidence="10">
    <location>
        <position position="231"/>
    </location>
    <ligand>
        <name>K(+)</name>
        <dbReference type="ChEBI" id="CHEBI:29103"/>
    </ligand>
</feature>
<feature type="binding site" evidence="10">
    <location>
        <begin position="275"/>
        <end position="278"/>
    </location>
    <ligand>
        <name>GTP</name>
        <dbReference type="ChEBI" id="CHEBI:37565"/>
    </ligand>
</feature>
<feature type="binding site" evidence="10">
    <location>
        <position position="256"/>
    </location>
    <ligand>
        <name>Mg(2+)</name>
        <dbReference type="ChEBI" id="CHEBI:18420"/>
    </ligand>
</feature>
<reference evidence="13 14" key="1">
    <citation type="submission" date="2018-08" db="EMBL/GenBank/DDBJ databases">
        <title>A genome reference for cultivated species of the human gut microbiota.</title>
        <authorList>
            <person name="Zou Y."/>
            <person name="Xue W."/>
            <person name="Luo G."/>
        </authorList>
    </citation>
    <scope>NUCLEOTIDE SEQUENCE [LARGE SCALE GENOMIC DNA]</scope>
    <source>
        <strain evidence="13 14">AM28-39</strain>
    </source>
</reference>
<feature type="domain" description="TrmE-type G" evidence="12">
    <location>
        <begin position="221"/>
        <end position="379"/>
    </location>
</feature>